<evidence type="ECO:0000313" key="4">
    <source>
        <dbReference type="Proteomes" id="UP001431209"/>
    </source>
</evidence>
<dbReference type="AlphaFoldDB" id="A0AAW2ZNN3"/>
<keyword evidence="2" id="KW-1133">Transmembrane helix</keyword>
<keyword evidence="2" id="KW-0812">Transmembrane</keyword>
<dbReference type="PANTHER" id="PTHR13318:SF105">
    <property type="entry name" value="F-BOX_LRR-REPEAT PROTEIN 3"/>
    <property type="match status" value="1"/>
</dbReference>
<feature type="compositionally biased region" description="Low complexity" evidence="1">
    <location>
        <begin position="386"/>
        <end position="397"/>
    </location>
</feature>
<accession>A0AAW2ZNN3</accession>
<dbReference type="PROSITE" id="PS51450">
    <property type="entry name" value="LRR"/>
    <property type="match status" value="1"/>
</dbReference>
<dbReference type="InterPro" id="IPR001611">
    <property type="entry name" value="Leu-rich_rpt"/>
</dbReference>
<feature type="region of interest" description="Disordered" evidence="1">
    <location>
        <begin position="1"/>
        <end position="39"/>
    </location>
</feature>
<evidence type="ECO:0000313" key="3">
    <source>
        <dbReference type="EMBL" id="KAL0490296.1"/>
    </source>
</evidence>
<dbReference type="Gene3D" id="3.80.10.10">
    <property type="entry name" value="Ribonuclease Inhibitor"/>
    <property type="match status" value="2"/>
</dbReference>
<protein>
    <submittedName>
        <fullName evidence="3">Uncharacterized protein</fullName>
    </submittedName>
</protein>
<evidence type="ECO:0000256" key="1">
    <source>
        <dbReference type="SAM" id="MobiDB-lite"/>
    </source>
</evidence>
<evidence type="ECO:0000256" key="2">
    <source>
        <dbReference type="SAM" id="Phobius"/>
    </source>
</evidence>
<dbReference type="GO" id="GO:0019005">
    <property type="term" value="C:SCF ubiquitin ligase complex"/>
    <property type="evidence" value="ECO:0007669"/>
    <property type="project" value="TreeGrafter"/>
</dbReference>
<feature type="compositionally biased region" description="Acidic residues" evidence="1">
    <location>
        <begin position="18"/>
        <end position="39"/>
    </location>
</feature>
<reference evidence="3 4" key="1">
    <citation type="submission" date="2024-03" db="EMBL/GenBank/DDBJ databases">
        <title>The Acrasis kona genome and developmental transcriptomes reveal deep origins of eukaryotic multicellular pathways.</title>
        <authorList>
            <person name="Sheikh S."/>
            <person name="Fu C.-J."/>
            <person name="Brown M.W."/>
            <person name="Baldauf S.L."/>
        </authorList>
    </citation>
    <scope>NUCLEOTIDE SEQUENCE [LARGE SCALE GENOMIC DNA]</scope>
    <source>
        <strain evidence="3 4">ATCC MYA-3509</strain>
    </source>
</reference>
<comment type="caution">
    <text evidence="3">The sequence shown here is derived from an EMBL/GenBank/DDBJ whole genome shotgun (WGS) entry which is preliminary data.</text>
</comment>
<keyword evidence="4" id="KW-1185">Reference proteome</keyword>
<dbReference type="EMBL" id="JAOPGA020001662">
    <property type="protein sequence ID" value="KAL0490296.1"/>
    <property type="molecule type" value="Genomic_DNA"/>
</dbReference>
<feature type="transmembrane region" description="Helical" evidence="2">
    <location>
        <begin position="112"/>
        <end position="133"/>
    </location>
</feature>
<proteinExistence type="predicted"/>
<dbReference type="PANTHER" id="PTHR13318">
    <property type="entry name" value="PARTNER OF PAIRED, ISOFORM B-RELATED"/>
    <property type="match status" value="1"/>
</dbReference>
<name>A0AAW2ZNN3_9EUKA</name>
<dbReference type="Proteomes" id="UP001431209">
    <property type="component" value="Unassembled WGS sequence"/>
</dbReference>
<keyword evidence="2" id="KW-0472">Membrane</keyword>
<dbReference type="SUPFAM" id="SSF52047">
    <property type="entry name" value="RNI-like"/>
    <property type="match status" value="2"/>
</dbReference>
<feature type="compositionally biased region" description="Acidic residues" evidence="1">
    <location>
        <begin position="398"/>
        <end position="407"/>
    </location>
</feature>
<dbReference type="GO" id="GO:0031146">
    <property type="term" value="P:SCF-dependent proteasomal ubiquitin-dependent protein catabolic process"/>
    <property type="evidence" value="ECO:0007669"/>
    <property type="project" value="TreeGrafter"/>
</dbReference>
<dbReference type="InterPro" id="IPR032675">
    <property type="entry name" value="LRR_dom_sf"/>
</dbReference>
<organism evidence="3 4">
    <name type="scientific">Acrasis kona</name>
    <dbReference type="NCBI Taxonomy" id="1008807"/>
    <lineage>
        <taxon>Eukaryota</taxon>
        <taxon>Discoba</taxon>
        <taxon>Heterolobosea</taxon>
        <taxon>Tetramitia</taxon>
        <taxon>Eutetramitia</taxon>
        <taxon>Acrasidae</taxon>
        <taxon>Acrasis</taxon>
    </lineage>
</organism>
<feature type="region of interest" description="Disordered" evidence="1">
    <location>
        <begin position="386"/>
        <end position="407"/>
    </location>
</feature>
<sequence>MQTKKRKSIQSDTWNPEDNADDDDSEDDDATDEEFIETEQADQVEVRKNSFPFKKQIKQKTGQFHKLISTHPSLYKHISSFYEFNFERFYHNLSPSMQSKIYKKHLKFLTKLLYGVIVTSTFERIVVLLFPSMSFKCTNGVLNNALGYHYAHDFTLVTNFVLPRNGLVSLDLSHTSNYIVDVGELISKVGKNLTSLNLTSSNISSIQSLADALRLCAGSLLNLNLSSSSVLSSERFMMLFSDNDLLCNNLKYLSLSGQNQLNDACVEFILRKFPNLIQLNLDGVNVSDLSLCLLHEHQCLKKIKLFSCAVDDQPYLNVMNVPVTLQSIHVASYNLSDPVFQSIMSSPSLKFVNFTFLNLSVKCWELLHANHHIESLSLNAIDSFGQEDNSSQDGSDSNSDDDDDEEDKPIAIPEHIQFVFLDFPKLTKLSLAMHAGPLLSCVMKNQKLTQQLIKLDVSNCSGLDERDLLFFLNHSDSCSKLKVDGCRSSITGAVVDAIKAHKSLIHLSASKCNINDNRAVCLFESNLKKLVISQNRICDESVAVLANNSHLTELDITDIKLKDQGLRALFSKGNVIKKLKFTVHGRVSTEILSLIKKKKNLDTLYAQFNEFEGVAGQEGVGKFSHERKFLQACTNLQELGMRNVVMN</sequence>
<gene>
    <name evidence="3" type="ORF">AKO1_009455</name>
</gene>